<keyword evidence="2" id="KW-1185">Reference proteome</keyword>
<comment type="caution">
    <text evidence="1">The sequence shown here is derived from an EMBL/GenBank/DDBJ whole genome shotgun (WGS) entry which is preliminary data.</text>
</comment>
<dbReference type="Proteomes" id="UP000265520">
    <property type="component" value="Unassembled WGS sequence"/>
</dbReference>
<name>A0A392PDL5_9FABA</name>
<dbReference type="AlphaFoldDB" id="A0A392PDL5"/>
<organism evidence="1 2">
    <name type="scientific">Trifolium medium</name>
    <dbReference type="NCBI Taxonomy" id="97028"/>
    <lineage>
        <taxon>Eukaryota</taxon>
        <taxon>Viridiplantae</taxon>
        <taxon>Streptophyta</taxon>
        <taxon>Embryophyta</taxon>
        <taxon>Tracheophyta</taxon>
        <taxon>Spermatophyta</taxon>
        <taxon>Magnoliopsida</taxon>
        <taxon>eudicotyledons</taxon>
        <taxon>Gunneridae</taxon>
        <taxon>Pentapetalae</taxon>
        <taxon>rosids</taxon>
        <taxon>fabids</taxon>
        <taxon>Fabales</taxon>
        <taxon>Fabaceae</taxon>
        <taxon>Papilionoideae</taxon>
        <taxon>50 kb inversion clade</taxon>
        <taxon>NPAAA clade</taxon>
        <taxon>Hologalegina</taxon>
        <taxon>IRL clade</taxon>
        <taxon>Trifolieae</taxon>
        <taxon>Trifolium</taxon>
    </lineage>
</organism>
<protein>
    <submittedName>
        <fullName evidence="1">Uncharacterized protein</fullName>
    </submittedName>
</protein>
<sequence length="78" mass="9198">MEMKCTIGWALWKRLEMRSEGSDYSSEAKTSTALLSTSLRCWSSTSAVNYCRWRRHFREEEDYSLIPCNYDWKGAETT</sequence>
<proteinExistence type="predicted"/>
<accession>A0A392PDL5</accession>
<evidence type="ECO:0000313" key="1">
    <source>
        <dbReference type="EMBL" id="MCI10203.1"/>
    </source>
</evidence>
<reference evidence="1 2" key="1">
    <citation type="journal article" date="2018" name="Front. Plant Sci.">
        <title>Red Clover (Trifolium pratense) and Zigzag Clover (T. medium) - A Picture of Genomic Similarities and Differences.</title>
        <authorList>
            <person name="Dluhosova J."/>
            <person name="Istvanek J."/>
            <person name="Nedelnik J."/>
            <person name="Repkova J."/>
        </authorList>
    </citation>
    <scope>NUCLEOTIDE SEQUENCE [LARGE SCALE GENOMIC DNA]</scope>
    <source>
        <strain evidence="2">cv. 10/8</strain>
        <tissue evidence="1">Leaf</tissue>
    </source>
</reference>
<evidence type="ECO:0000313" key="2">
    <source>
        <dbReference type="Proteomes" id="UP000265520"/>
    </source>
</evidence>
<dbReference type="EMBL" id="LXQA010075357">
    <property type="protein sequence ID" value="MCI10203.1"/>
    <property type="molecule type" value="Genomic_DNA"/>
</dbReference>